<dbReference type="PROSITE" id="PS51186">
    <property type="entry name" value="GNAT"/>
    <property type="match status" value="1"/>
</dbReference>
<organism evidence="3 4">
    <name type="scientific">Bifidobacterium magnum</name>
    <dbReference type="NCBI Taxonomy" id="1692"/>
    <lineage>
        <taxon>Bacteria</taxon>
        <taxon>Bacillati</taxon>
        <taxon>Actinomycetota</taxon>
        <taxon>Actinomycetes</taxon>
        <taxon>Bifidobacteriales</taxon>
        <taxon>Bifidobacteriaceae</taxon>
        <taxon>Bifidobacterium</taxon>
    </lineage>
</organism>
<gene>
    <name evidence="3" type="ORF">BMAGN_1254</name>
</gene>
<feature type="domain" description="N-acetyltransferase" evidence="2">
    <location>
        <begin position="32"/>
        <end position="214"/>
    </location>
</feature>
<sequence>MAQTAQQPHNVNGEWRGLPDSITIPRIFGEMVTLRPATLDDLPTMDDLNAYHGASGITGKDRKAEKSAVRAWVQRSIAWQEGRSSEREGIRDPEERGTIAWTITRREDDANPDCAGIMLGMIFLIDIDGWSRSARIQVILGEEYRGRGYSRDAMPRVMAYGFADTPEGLGLHRIWVSVPAKNTRSISVYQSLGFMLSGTSRDALWDNSLGKYQDLMVMDTLVDEYDPISSLEAFGMHWIEGNPGIQKALDSHRRAVEQRKHAHCAAKDAVDSASSAQSSTMNPDVSNTAPADVAQSHKLTVQPDITPEIPADATPDATNSENRWPYNAAGHNASKKAWWRTLGARRSESRKLSMNDDK</sequence>
<evidence type="ECO:0000313" key="3">
    <source>
        <dbReference type="EMBL" id="KFI69537.1"/>
    </source>
</evidence>
<evidence type="ECO:0000313" key="4">
    <source>
        <dbReference type="Proteomes" id="UP000029052"/>
    </source>
</evidence>
<comment type="caution">
    <text evidence="3">The sequence shown here is derived from an EMBL/GenBank/DDBJ whole genome shotgun (WGS) entry which is preliminary data.</text>
</comment>
<dbReference type="EC" id="2.3.1.57" evidence="3"/>
<feature type="region of interest" description="Disordered" evidence="1">
    <location>
        <begin position="262"/>
        <end position="358"/>
    </location>
</feature>
<dbReference type="AlphaFoldDB" id="A0A087BET7"/>
<dbReference type="Pfam" id="PF13302">
    <property type="entry name" value="Acetyltransf_3"/>
    <property type="match status" value="1"/>
</dbReference>
<dbReference type="EMBL" id="JGZB01000001">
    <property type="protein sequence ID" value="KFI69537.1"/>
    <property type="molecule type" value="Genomic_DNA"/>
</dbReference>
<dbReference type="RefSeq" id="WP_022859780.1">
    <property type="nucleotide sequence ID" value="NZ_JGZB01000001.1"/>
</dbReference>
<evidence type="ECO:0000259" key="2">
    <source>
        <dbReference type="PROSITE" id="PS51186"/>
    </source>
</evidence>
<dbReference type="Gene3D" id="3.40.630.30">
    <property type="match status" value="1"/>
</dbReference>
<accession>A0A087BET7</accession>
<dbReference type="SUPFAM" id="SSF55729">
    <property type="entry name" value="Acyl-CoA N-acyltransferases (Nat)"/>
    <property type="match status" value="1"/>
</dbReference>
<keyword evidence="3" id="KW-0808">Transferase</keyword>
<dbReference type="eggNOG" id="COG1670">
    <property type="taxonomic scope" value="Bacteria"/>
</dbReference>
<proteinExistence type="predicted"/>
<feature type="compositionally biased region" description="Basic and acidic residues" evidence="1">
    <location>
        <begin position="345"/>
        <end position="358"/>
    </location>
</feature>
<feature type="compositionally biased region" description="Polar residues" evidence="1">
    <location>
        <begin position="280"/>
        <end position="289"/>
    </location>
</feature>
<dbReference type="InterPro" id="IPR000182">
    <property type="entry name" value="GNAT_dom"/>
</dbReference>
<dbReference type="PANTHER" id="PTHR43415:SF3">
    <property type="entry name" value="GNAT-FAMILY ACETYLTRANSFERASE"/>
    <property type="match status" value="1"/>
</dbReference>
<dbReference type="STRING" id="1692.BMAGN_1254"/>
<keyword evidence="3" id="KW-0012">Acyltransferase</keyword>
<keyword evidence="4" id="KW-1185">Reference proteome</keyword>
<dbReference type="GO" id="GO:0004145">
    <property type="term" value="F:diamine N-acetyltransferase activity"/>
    <property type="evidence" value="ECO:0007669"/>
    <property type="project" value="UniProtKB-EC"/>
</dbReference>
<reference evidence="3 4" key="1">
    <citation type="submission" date="2014-03" db="EMBL/GenBank/DDBJ databases">
        <title>Genomics of Bifidobacteria.</title>
        <authorList>
            <person name="Ventura M."/>
            <person name="Milani C."/>
            <person name="Lugli G.A."/>
        </authorList>
    </citation>
    <scope>NUCLEOTIDE SEQUENCE [LARGE SCALE GENOMIC DNA]</scope>
    <source>
        <strain evidence="3 4">LMG 11591</strain>
    </source>
</reference>
<protein>
    <submittedName>
        <fullName evidence="3">Acetyltransferase, GNAT family</fullName>
        <ecNumber evidence="3">2.3.1.57</ecNumber>
    </submittedName>
</protein>
<evidence type="ECO:0000256" key="1">
    <source>
        <dbReference type="SAM" id="MobiDB-lite"/>
    </source>
</evidence>
<dbReference type="Proteomes" id="UP000029052">
    <property type="component" value="Unassembled WGS sequence"/>
</dbReference>
<dbReference type="InterPro" id="IPR016181">
    <property type="entry name" value="Acyl_CoA_acyltransferase"/>
</dbReference>
<dbReference type="PANTHER" id="PTHR43415">
    <property type="entry name" value="SPERMIDINE N(1)-ACETYLTRANSFERASE"/>
    <property type="match status" value="1"/>
</dbReference>
<name>A0A087BET7_9BIFI</name>